<evidence type="ECO:0000256" key="1">
    <source>
        <dbReference type="SAM" id="SignalP"/>
    </source>
</evidence>
<feature type="chain" id="PRO_5032937777" evidence="1">
    <location>
        <begin position="17"/>
        <end position="109"/>
    </location>
</feature>
<dbReference type="AlphaFoldDB" id="A0A8B6G9B3"/>
<comment type="caution">
    <text evidence="2">The sequence shown here is derived from an EMBL/GenBank/DDBJ whole genome shotgun (WGS) entry which is preliminary data.</text>
</comment>
<reference evidence="2" key="1">
    <citation type="submission" date="2018-11" db="EMBL/GenBank/DDBJ databases">
        <authorList>
            <person name="Alioto T."/>
            <person name="Alioto T."/>
        </authorList>
    </citation>
    <scope>NUCLEOTIDE SEQUENCE</scope>
</reference>
<evidence type="ECO:0000313" key="3">
    <source>
        <dbReference type="Proteomes" id="UP000596742"/>
    </source>
</evidence>
<feature type="signal peptide" evidence="1">
    <location>
        <begin position="1"/>
        <end position="16"/>
    </location>
</feature>
<organism evidence="2 3">
    <name type="scientific">Mytilus galloprovincialis</name>
    <name type="common">Mediterranean mussel</name>
    <dbReference type="NCBI Taxonomy" id="29158"/>
    <lineage>
        <taxon>Eukaryota</taxon>
        <taxon>Metazoa</taxon>
        <taxon>Spiralia</taxon>
        <taxon>Lophotrochozoa</taxon>
        <taxon>Mollusca</taxon>
        <taxon>Bivalvia</taxon>
        <taxon>Autobranchia</taxon>
        <taxon>Pteriomorphia</taxon>
        <taxon>Mytilida</taxon>
        <taxon>Mytiloidea</taxon>
        <taxon>Mytilidae</taxon>
        <taxon>Mytilinae</taxon>
        <taxon>Mytilus</taxon>
    </lineage>
</organism>
<sequence>MLLKLMFVLGFPFVVGINVIFPAKPKDILPLPFKLEERGYKVSVTSKSNDNNSQPWIWFDILDAKEPKCKKSQISLHELACLATFILAALVVSCRSESNEDQVEGRSDS</sequence>
<proteinExistence type="predicted"/>
<keyword evidence="1" id="KW-0732">Signal</keyword>
<dbReference type="EMBL" id="UYJE01008044">
    <property type="protein sequence ID" value="VDI60529.1"/>
    <property type="molecule type" value="Genomic_DNA"/>
</dbReference>
<accession>A0A8B6G9B3</accession>
<protein>
    <submittedName>
        <fullName evidence="2">Uncharacterized protein</fullName>
    </submittedName>
</protein>
<name>A0A8B6G9B3_MYTGA</name>
<gene>
    <name evidence="2" type="ORF">MGAL_10B071270</name>
</gene>
<keyword evidence="3" id="KW-1185">Reference proteome</keyword>
<dbReference type="Proteomes" id="UP000596742">
    <property type="component" value="Unassembled WGS sequence"/>
</dbReference>
<evidence type="ECO:0000313" key="2">
    <source>
        <dbReference type="EMBL" id="VDI60529.1"/>
    </source>
</evidence>